<comment type="caution">
    <text evidence="4">The sequence shown here is derived from an EMBL/GenBank/DDBJ whole genome shotgun (WGS) entry which is preliminary data.</text>
</comment>
<dbReference type="Proteomes" id="UP001229421">
    <property type="component" value="Unassembled WGS sequence"/>
</dbReference>
<dbReference type="AlphaFoldDB" id="A0AAD8NMD2"/>
<protein>
    <recommendedName>
        <fullName evidence="3">SMAX1-like nucleotide binding domain-containing protein</fullName>
    </recommendedName>
</protein>
<keyword evidence="5" id="KW-1185">Reference proteome</keyword>
<dbReference type="InterPro" id="IPR051650">
    <property type="entry name" value="SL_signaling_regulator"/>
</dbReference>
<evidence type="ECO:0000313" key="5">
    <source>
        <dbReference type="Proteomes" id="UP001229421"/>
    </source>
</evidence>
<gene>
    <name evidence="4" type="ORF">QVD17_29785</name>
</gene>
<proteinExistence type="inferred from homology"/>
<evidence type="ECO:0000256" key="2">
    <source>
        <dbReference type="ARBA" id="ARBA00022737"/>
    </source>
</evidence>
<dbReference type="PANTHER" id="PTHR43572:SF62">
    <property type="entry name" value="P-LOOP CONTAINING NUCLEOSIDE TRIPHOSPHATE HYDROLASE, CLP DOMAIN SUPERFAMILY"/>
    <property type="match status" value="1"/>
</dbReference>
<dbReference type="InterPro" id="IPR058680">
    <property type="entry name" value="NBD_SMAX1-like"/>
</dbReference>
<evidence type="ECO:0000313" key="4">
    <source>
        <dbReference type="EMBL" id="KAK1414047.1"/>
    </source>
</evidence>
<feature type="domain" description="SMAX1-like nucleotide binding" evidence="3">
    <location>
        <begin position="23"/>
        <end position="94"/>
    </location>
</feature>
<organism evidence="4 5">
    <name type="scientific">Tagetes erecta</name>
    <name type="common">African marigold</name>
    <dbReference type="NCBI Taxonomy" id="13708"/>
    <lineage>
        <taxon>Eukaryota</taxon>
        <taxon>Viridiplantae</taxon>
        <taxon>Streptophyta</taxon>
        <taxon>Embryophyta</taxon>
        <taxon>Tracheophyta</taxon>
        <taxon>Spermatophyta</taxon>
        <taxon>Magnoliopsida</taxon>
        <taxon>eudicotyledons</taxon>
        <taxon>Gunneridae</taxon>
        <taxon>Pentapetalae</taxon>
        <taxon>asterids</taxon>
        <taxon>campanulids</taxon>
        <taxon>Asterales</taxon>
        <taxon>Asteraceae</taxon>
        <taxon>Asteroideae</taxon>
        <taxon>Heliantheae alliance</taxon>
        <taxon>Tageteae</taxon>
        <taxon>Tagetes</taxon>
    </lineage>
</organism>
<dbReference type="Pfam" id="PF23569">
    <property type="entry name" value="NBD_SMAX1"/>
    <property type="match status" value="1"/>
</dbReference>
<evidence type="ECO:0000259" key="3">
    <source>
        <dbReference type="Pfam" id="PF23569"/>
    </source>
</evidence>
<name>A0AAD8NMD2_TARER</name>
<comment type="similarity">
    <text evidence="1">Belongs to the ClpA/ClpB family.</text>
</comment>
<dbReference type="PANTHER" id="PTHR43572">
    <property type="entry name" value="CHAPERONE PROTEIN CLPD, CHLOROPLASTIC"/>
    <property type="match status" value="1"/>
</dbReference>
<dbReference type="EMBL" id="JAUHHV010000008">
    <property type="protein sequence ID" value="KAK1414047.1"/>
    <property type="molecule type" value="Genomic_DNA"/>
</dbReference>
<evidence type="ECO:0000256" key="1">
    <source>
        <dbReference type="ARBA" id="ARBA00008675"/>
    </source>
</evidence>
<reference evidence="4" key="1">
    <citation type="journal article" date="2023" name="bioRxiv">
        <title>Improved chromosome-level genome assembly for marigold (Tagetes erecta).</title>
        <authorList>
            <person name="Jiang F."/>
            <person name="Yuan L."/>
            <person name="Wang S."/>
            <person name="Wang H."/>
            <person name="Xu D."/>
            <person name="Wang A."/>
            <person name="Fan W."/>
        </authorList>
    </citation>
    <scope>NUCLEOTIDE SEQUENCE</scope>
    <source>
        <strain evidence="4">WSJ</strain>
        <tissue evidence="4">Leaf</tissue>
    </source>
</reference>
<accession>A0AAD8NMD2</accession>
<keyword evidence="2" id="KW-0677">Repeat</keyword>
<sequence>MKIKKLCDSIEEKIRVFDDDDDDDKGVIIDVGDLKWVVGCCESVTEMGKLVGKFAGKVWLIGYATCETFLRCQVYYPSMEIDWDLQAVPITSKSSITNIFNRMGTNGGGVGGSVQSLNSVNNLSNLDNNNWKMLMCSKCSCDYEQEVAKLKDLEVKNNLPQWLQNATTKDQSQIKDQEPVLKQKIQDLQKKWRDDLRLLQP</sequence>